<dbReference type="EMBL" id="BEXD01004048">
    <property type="protein sequence ID" value="GBC06047.1"/>
    <property type="molecule type" value="Genomic_DNA"/>
</dbReference>
<protein>
    <submittedName>
        <fullName evidence="2">Uncharacterized protein</fullName>
    </submittedName>
</protein>
<evidence type="ECO:0000313" key="5">
    <source>
        <dbReference type="EMBL" id="GBC09826.1"/>
    </source>
</evidence>
<reference evidence="2 9" key="1">
    <citation type="submission" date="2017-11" db="EMBL/GenBank/DDBJ databases">
        <title>The genome of Rhizophagus clarus HR1 reveals common genetic basis of auxotrophy among arbuscular mycorrhizal fungi.</title>
        <authorList>
            <person name="Kobayashi Y."/>
        </authorList>
    </citation>
    <scope>NUCLEOTIDE SEQUENCE [LARGE SCALE GENOMIC DNA]</scope>
    <source>
        <strain evidence="2 9">HR1</strain>
    </source>
</reference>
<evidence type="ECO:0000256" key="1">
    <source>
        <dbReference type="SAM" id="MobiDB-lite"/>
    </source>
</evidence>
<dbReference type="EMBL" id="BLAL01000047">
    <property type="protein sequence ID" value="GES80128.1"/>
    <property type="molecule type" value="Genomic_DNA"/>
</dbReference>
<evidence type="ECO:0000313" key="8">
    <source>
        <dbReference type="EMBL" id="GES90100.1"/>
    </source>
</evidence>
<reference evidence="6" key="2">
    <citation type="submission" date="2019-10" db="EMBL/GenBank/DDBJ databases">
        <title>Conservation and host-specific expression of non-tandemly repeated heterogenous ribosome RNA gene in arbuscular mycorrhizal fungi.</title>
        <authorList>
            <person name="Maeda T."/>
            <person name="Kobayashi Y."/>
            <person name="Nakagawa T."/>
            <person name="Ezawa T."/>
            <person name="Yamaguchi K."/>
            <person name="Bino T."/>
            <person name="Nishimoto Y."/>
            <person name="Shigenobu S."/>
            <person name="Kawaguchi M."/>
        </authorList>
    </citation>
    <scope>NUCLEOTIDE SEQUENCE</scope>
    <source>
        <strain evidence="6">HR1</strain>
    </source>
</reference>
<evidence type="ECO:0000313" key="7">
    <source>
        <dbReference type="EMBL" id="GES85032.1"/>
    </source>
</evidence>
<dbReference type="EMBL" id="BLAL01000087">
    <property type="protein sequence ID" value="GES85032.1"/>
    <property type="molecule type" value="Genomic_DNA"/>
</dbReference>
<evidence type="ECO:0000313" key="3">
    <source>
        <dbReference type="EMBL" id="GBB96100.1"/>
    </source>
</evidence>
<dbReference type="EMBL" id="BEXD01000135">
    <property type="protein sequence ID" value="GBB84609.1"/>
    <property type="molecule type" value="Genomic_DNA"/>
</dbReference>
<dbReference type="AlphaFoldDB" id="A0A2Z6QFT5"/>
<evidence type="ECO:0000313" key="4">
    <source>
        <dbReference type="EMBL" id="GBC06047.1"/>
    </source>
</evidence>
<accession>A0A2Z6QFT5</accession>
<proteinExistence type="predicted"/>
<name>A0A2Z6QFT5_9GLOM</name>
<dbReference type="EMBL" id="BLAL01000193">
    <property type="protein sequence ID" value="GES90100.1"/>
    <property type="molecule type" value="Genomic_DNA"/>
</dbReference>
<organism evidence="2 9">
    <name type="scientific">Rhizophagus clarus</name>
    <dbReference type="NCBI Taxonomy" id="94130"/>
    <lineage>
        <taxon>Eukaryota</taxon>
        <taxon>Fungi</taxon>
        <taxon>Fungi incertae sedis</taxon>
        <taxon>Mucoromycota</taxon>
        <taxon>Glomeromycotina</taxon>
        <taxon>Glomeromycetes</taxon>
        <taxon>Glomerales</taxon>
        <taxon>Glomeraceae</taxon>
        <taxon>Rhizophagus</taxon>
    </lineage>
</organism>
<dbReference type="EMBL" id="BEXD01001870">
    <property type="protein sequence ID" value="GBB96100.1"/>
    <property type="molecule type" value="Genomic_DNA"/>
</dbReference>
<evidence type="ECO:0000313" key="6">
    <source>
        <dbReference type="EMBL" id="GES80128.1"/>
    </source>
</evidence>
<dbReference type="Proteomes" id="UP000615446">
    <property type="component" value="Unassembled WGS sequence"/>
</dbReference>
<sequence length="66" mass="6966">MIDRAGLRGSSSFSSRAPLPARLDSSSSTTGSSFFKLAREPSSHFKHGSAWLSLKSSRAGSAHAEL</sequence>
<feature type="region of interest" description="Disordered" evidence="1">
    <location>
        <begin position="1"/>
        <end position="32"/>
    </location>
</feature>
<evidence type="ECO:0000313" key="9">
    <source>
        <dbReference type="Proteomes" id="UP000247702"/>
    </source>
</evidence>
<comment type="caution">
    <text evidence="2">The sequence shown here is derived from an EMBL/GenBank/DDBJ whole genome shotgun (WGS) entry which is preliminary data.</text>
</comment>
<dbReference type="Proteomes" id="UP000247702">
    <property type="component" value="Unassembled WGS sequence"/>
</dbReference>
<keyword evidence="9" id="KW-1185">Reference proteome</keyword>
<evidence type="ECO:0000313" key="2">
    <source>
        <dbReference type="EMBL" id="GBB84609.1"/>
    </source>
</evidence>
<gene>
    <name evidence="6" type="ORF">RCL2_000742300</name>
    <name evidence="7" type="ORF">RCL2_001212100</name>
    <name evidence="8" type="ORF">RCL2_001696800</name>
    <name evidence="4" type="ORF">RclHR1_00660001</name>
    <name evidence="5" type="ORF">RclHR1_09140006</name>
    <name evidence="2" type="ORF">RclHR1_11190002</name>
    <name evidence="3" type="ORF">RclHR1_26810002</name>
</gene>
<dbReference type="EMBL" id="BEXD01004331">
    <property type="protein sequence ID" value="GBC09826.1"/>
    <property type="molecule type" value="Genomic_DNA"/>
</dbReference>